<dbReference type="PROSITE" id="PS00061">
    <property type="entry name" value="ADH_SHORT"/>
    <property type="match status" value="1"/>
</dbReference>
<dbReference type="InterPro" id="IPR057326">
    <property type="entry name" value="KR_dom"/>
</dbReference>
<dbReference type="SUPFAM" id="SSF51735">
    <property type="entry name" value="NAD(P)-binding Rossmann-fold domains"/>
    <property type="match status" value="1"/>
</dbReference>
<accession>A0A1H3N110</accession>
<keyword evidence="2" id="KW-0560">Oxidoreductase</keyword>
<feature type="domain" description="Ketoreductase" evidence="4">
    <location>
        <begin position="2"/>
        <end position="174"/>
    </location>
</feature>
<evidence type="ECO:0000256" key="1">
    <source>
        <dbReference type="ARBA" id="ARBA00006484"/>
    </source>
</evidence>
<dbReference type="Gene3D" id="3.40.50.720">
    <property type="entry name" value="NAD(P)-binding Rossmann-like Domain"/>
    <property type="match status" value="1"/>
</dbReference>
<dbReference type="PRINTS" id="PR00081">
    <property type="entry name" value="GDHRDH"/>
</dbReference>
<dbReference type="InterPro" id="IPR002347">
    <property type="entry name" value="SDR_fam"/>
</dbReference>
<evidence type="ECO:0000313" key="5">
    <source>
        <dbReference type="EMBL" id="SDY82582.1"/>
    </source>
</evidence>
<dbReference type="GO" id="GO:0016491">
    <property type="term" value="F:oxidoreductase activity"/>
    <property type="evidence" value="ECO:0007669"/>
    <property type="project" value="UniProtKB-KW"/>
</dbReference>
<evidence type="ECO:0000313" key="6">
    <source>
        <dbReference type="Proteomes" id="UP000199515"/>
    </source>
</evidence>
<gene>
    <name evidence="5" type="ORF">SAMN05421504_10786</name>
</gene>
<sequence>MLITGATGGLGQAIARRLRAEGAELILTGRRAEVLEGLAGEIGGRVIAADLADAADVERLAKETGDVDIVVANAALPGGGVLESYTTGEIDRALDINLRAPIVLSRVFGEPMLARGSGHIVFISSLSGKVAGPASSLYSATKFGLRGFALGLREDWNPRGVGVSSVNPGFIRDAGMFADGGAQLPPGVGTRTPEDVAAAVVRAIRDNKAEIDVAPPALKASTLFATIAPQTAARVARRLGSDRLAHQMAEGQRHNR</sequence>
<dbReference type="AlphaFoldDB" id="A0A1H3N110"/>
<proteinExistence type="inferred from homology"/>
<dbReference type="EMBL" id="FNON01000007">
    <property type="protein sequence ID" value="SDY82582.1"/>
    <property type="molecule type" value="Genomic_DNA"/>
</dbReference>
<evidence type="ECO:0000259" key="4">
    <source>
        <dbReference type="SMART" id="SM00822"/>
    </source>
</evidence>
<dbReference type="GO" id="GO:0016020">
    <property type="term" value="C:membrane"/>
    <property type="evidence" value="ECO:0007669"/>
    <property type="project" value="TreeGrafter"/>
</dbReference>
<dbReference type="PANTHER" id="PTHR44196">
    <property type="entry name" value="DEHYDROGENASE/REDUCTASE SDR FAMILY MEMBER 7B"/>
    <property type="match status" value="1"/>
</dbReference>
<evidence type="ECO:0000256" key="2">
    <source>
        <dbReference type="ARBA" id="ARBA00023002"/>
    </source>
</evidence>
<dbReference type="STRING" id="589385.SAMN05421504_10786"/>
<dbReference type="Pfam" id="PF00106">
    <property type="entry name" value="adh_short"/>
    <property type="match status" value="1"/>
</dbReference>
<dbReference type="InterPro" id="IPR036291">
    <property type="entry name" value="NAD(P)-bd_dom_sf"/>
</dbReference>
<dbReference type="SMART" id="SM00822">
    <property type="entry name" value="PKS_KR"/>
    <property type="match status" value="1"/>
</dbReference>
<dbReference type="Proteomes" id="UP000199515">
    <property type="component" value="Unassembled WGS sequence"/>
</dbReference>
<protein>
    <submittedName>
        <fullName evidence="5">Short-chain dehydrogenase</fullName>
    </submittedName>
</protein>
<dbReference type="PRINTS" id="PR00080">
    <property type="entry name" value="SDRFAMILY"/>
</dbReference>
<comment type="similarity">
    <text evidence="1 3">Belongs to the short-chain dehydrogenases/reductases (SDR) family.</text>
</comment>
<reference evidence="5 6" key="1">
    <citation type="submission" date="2016-10" db="EMBL/GenBank/DDBJ databases">
        <authorList>
            <person name="de Groot N.N."/>
        </authorList>
    </citation>
    <scope>NUCLEOTIDE SEQUENCE [LARGE SCALE GENOMIC DNA]</scope>
    <source>
        <strain evidence="5 6">CPCC 202699</strain>
    </source>
</reference>
<keyword evidence="6" id="KW-1185">Reference proteome</keyword>
<dbReference type="PANTHER" id="PTHR44196:SF1">
    <property type="entry name" value="DEHYDROGENASE_REDUCTASE SDR FAMILY MEMBER 7B"/>
    <property type="match status" value="1"/>
</dbReference>
<organism evidence="5 6">
    <name type="scientific">Amycolatopsis xylanica</name>
    <dbReference type="NCBI Taxonomy" id="589385"/>
    <lineage>
        <taxon>Bacteria</taxon>
        <taxon>Bacillati</taxon>
        <taxon>Actinomycetota</taxon>
        <taxon>Actinomycetes</taxon>
        <taxon>Pseudonocardiales</taxon>
        <taxon>Pseudonocardiaceae</taxon>
        <taxon>Amycolatopsis</taxon>
    </lineage>
</organism>
<name>A0A1H3N110_9PSEU</name>
<evidence type="ECO:0000256" key="3">
    <source>
        <dbReference type="RuleBase" id="RU000363"/>
    </source>
</evidence>
<dbReference type="InterPro" id="IPR020904">
    <property type="entry name" value="Sc_DH/Rdtase_CS"/>
</dbReference>